<evidence type="ECO:0000313" key="3">
    <source>
        <dbReference type="Proteomes" id="UP000499080"/>
    </source>
</evidence>
<organism evidence="1 3">
    <name type="scientific">Araneus ventricosus</name>
    <name type="common">Orbweaver spider</name>
    <name type="synonym">Epeira ventricosa</name>
    <dbReference type="NCBI Taxonomy" id="182803"/>
    <lineage>
        <taxon>Eukaryota</taxon>
        <taxon>Metazoa</taxon>
        <taxon>Ecdysozoa</taxon>
        <taxon>Arthropoda</taxon>
        <taxon>Chelicerata</taxon>
        <taxon>Arachnida</taxon>
        <taxon>Araneae</taxon>
        <taxon>Araneomorphae</taxon>
        <taxon>Entelegynae</taxon>
        <taxon>Araneoidea</taxon>
        <taxon>Araneidae</taxon>
        <taxon>Araneus</taxon>
    </lineage>
</organism>
<protein>
    <submittedName>
        <fullName evidence="1">Uncharacterized protein</fullName>
    </submittedName>
</protein>
<evidence type="ECO:0000313" key="1">
    <source>
        <dbReference type="EMBL" id="GBN62114.1"/>
    </source>
</evidence>
<dbReference type="EMBL" id="BGPR01138435">
    <property type="protein sequence ID" value="GBN62138.1"/>
    <property type="molecule type" value="Genomic_DNA"/>
</dbReference>
<dbReference type="AlphaFoldDB" id="A0A4Y2QF08"/>
<accession>A0A4Y2QF08</accession>
<reference evidence="1 3" key="1">
    <citation type="journal article" date="2019" name="Sci. Rep.">
        <title>Orb-weaving spider Araneus ventricosus genome elucidates the spidroin gene catalogue.</title>
        <authorList>
            <person name="Kono N."/>
            <person name="Nakamura H."/>
            <person name="Ohtoshi R."/>
            <person name="Moran D.A.P."/>
            <person name="Shinohara A."/>
            <person name="Yoshida Y."/>
            <person name="Fujiwara M."/>
            <person name="Mori M."/>
            <person name="Tomita M."/>
            <person name="Arakawa K."/>
        </authorList>
    </citation>
    <scope>NUCLEOTIDE SEQUENCE [LARGE SCALE GENOMIC DNA]</scope>
</reference>
<dbReference type="EMBL" id="BGPR01138424">
    <property type="protein sequence ID" value="GBN62114.1"/>
    <property type="molecule type" value="Genomic_DNA"/>
</dbReference>
<name>A0A4Y2QF08_ARAVE</name>
<proteinExistence type="predicted"/>
<comment type="caution">
    <text evidence="1">The sequence shown here is derived from an EMBL/GenBank/DDBJ whole genome shotgun (WGS) entry which is preliminary data.</text>
</comment>
<sequence>MLCFHATTSINTVTEVFSFHLGRGGLVVRFRLWGRRDLGSNPDSTEDPSCIDTTDLQWNGQTSSRYCGAEVWRRGASSGVFLVIWPRFKLTRPFPK</sequence>
<gene>
    <name evidence="2" type="ORF">AVEN_131447_1</name>
    <name evidence="1" type="ORF">AVEN_78862_1</name>
</gene>
<dbReference type="Proteomes" id="UP000499080">
    <property type="component" value="Unassembled WGS sequence"/>
</dbReference>
<evidence type="ECO:0000313" key="2">
    <source>
        <dbReference type="EMBL" id="GBN62138.1"/>
    </source>
</evidence>
<keyword evidence="3" id="KW-1185">Reference proteome</keyword>